<evidence type="ECO:0000313" key="2">
    <source>
        <dbReference type="Proteomes" id="UP000324222"/>
    </source>
</evidence>
<name>A0A5B7K3E0_PORTR</name>
<comment type="caution">
    <text evidence="1">The sequence shown here is derived from an EMBL/GenBank/DDBJ whole genome shotgun (WGS) entry which is preliminary data.</text>
</comment>
<dbReference type="EMBL" id="VSRR010126000">
    <property type="protein sequence ID" value="MPD01164.1"/>
    <property type="molecule type" value="Genomic_DNA"/>
</dbReference>
<dbReference type="OrthoDB" id="6379580at2759"/>
<evidence type="ECO:0000313" key="1">
    <source>
        <dbReference type="EMBL" id="MPD01164.1"/>
    </source>
</evidence>
<dbReference type="AlphaFoldDB" id="A0A5B7K3E0"/>
<proteinExistence type="predicted"/>
<protein>
    <submittedName>
        <fullName evidence="1">Tigger transposable element-derived protein 1</fullName>
    </submittedName>
</protein>
<gene>
    <name evidence="1" type="primary">TIGD1_11</name>
    <name evidence="1" type="ORF">E2C01_096680</name>
</gene>
<sequence length="151" mass="17047">MNLACNKVWPECTHSFPGFAEDDISAIRNDIINLCHRAGLYEVDDDDVQDVLESHTKSLSNDELIDLDKASQEVENEGDKEEEPVRGLDIKTLTECLDGIKKAPETLKERDPNPATSSKVAHDVEKSVKIYQEIYDEKNKINQTVLHLLVL</sequence>
<keyword evidence="2" id="KW-1185">Reference proteome</keyword>
<dbReference type="Proteomes" id="UP000324222">
    <property type="component" value="Unassembled WGS sequence"/>
</dbReference>
<reference evidence="1 2" key="1">
    <citation type="submission" date="2019-05" db="EMBL/GenBank/DDBJ databases">
        <title>Another draft genome of Portunus trituberculatus and its Hox gene families provides insights of decapod evolution.</title>
        <authorList>
            <person name="Jeong J.-H."/>
            <person name="Song I."/>
            <person name="Kim S."/>
            <person name="Choi T."/>
            <person name="Kim D."/>
            <person name="Ryu S."/>
            <person name="Kim W."/>
        </authorList>
    </citation>
    <scope>NUCLEOTIDE SEQUENCE [LARGE SCALE GENOMIC DNA]</scope>
    <source>
        <tissue evidence="1">Muscle</tissue>
    </source>
</reference>
<accession>A0A5B7K3E0</accession>
<organism evidence="1 2">
    <name type="scientific">Portunus trituberculatus</name>
    <name type="common">Swimming crab</name>
    <name type="synonym">Neptunus trituberculatus</name>
    <dbReference type="NCBI Taxonomy" id="210409"/>
    <lineage>
        <taxon>Eukaryota</taxon>
        <taxon>Metazoa</taxon>
        <taxon>Ecdysozoa</taxon>
        <taxon>Arthropoda</taxon>
        <taxon>Crustacea</taxon>
        <taxon>Multicrustacea</taxon>
        <taxon>Malacostraca</taxon>
        <taxon>Eumalacostraca</taxon>
        <taxon>Eucarida</taxon>
        <taxon>Decapoda</taxon>
        <taxon>Pleocyemata</taxon>
        <taxon>Brachyura</taxon>
        <taxon>Eubrachyura</taxon>
        <taxon>Portunoidea</taxon>
        <taxon>Portunidae</taxon>
        <taxon>Portuninae</taxon>
        <taxon>Portunus</taxon>
    </lineage>
</organism>